<dbReference type="InParanoid" id="W2S1Z7"/>
<keyword evidence="6" id="KW-1185">Reference proteome</keyword>
<keyword evidence="1" id="KW-0285">Flavoprotein</keyword>
<dbReference type="Pfam" id="PF00743">
    <property type="entry name" value="FMO-like"/>
    <property type="match status" value="1"/>
</dbReference>
<evidence type="ECO:0000256" key="1">
    <source>
        <dbReference type="ARBA" id="ARBA00022630"/>
    </source>
</evidence>
<dbReference type="Proteomes" id="UP000030752">
    <property type="component" value="Unassembled WGS sequence"/>
</dbReference>
<dbReference type="InterPro" id="IPR050775">
    <property type="entry name" value="FAD-binding_Monooxygenases"/>
</dbReference>
<dbReference type="SUPFAM" id="SSF51905">
    <property type="entry name" value="FAD/NAD(P)-binding domain"/>
    <property type="match status" value="1"/>
</dbReference>
<gene>
    <name evidence="5" type="ORF">HMPREF1541_04012</name>
</gene>
<evidence type="ECO:0000256" key="4">
    <source>
        <dbReference type="ARBA" id="ARBA00023002"/>
    </source>
</evidence>
<dbReference type="InterPro" id="IPR036188">
    <property type="entry name" value="FAD/NAD-bd_sf"/>
</dbReference>
<evidence type="ECO:0008006" key="7">
    <source>
        <dbReference type="Google" id="ProtNLM"/>
    </source>
</evidence>
<keyword evidence="4" id="KW-0560">Oxidoreductase</keyword>
<reference evidence="5 6" key="1">
    <citation type="submission" date="2013-03" db="EMBL/GenBank/DDBJ databases">
        <title>The Genome Sequence of Phialophora europaea CBS 101466.</title>
        <authorList>
            <consortium name="The Broad Institute Genomics Platform"/>
            <person name="Cuomo C."/>
            <person name="de Hoog S."/>
            <person name="Gorbushina A."/>
            <person name="Walker B."/>
            <person name="Young S.K."/>
            <person name="Zeng Q."/>
            <person name="Gargeya S."/>
            <person name="Fitzgerald M."/>
            <person name="Haas B."/>
            <person name="Abouelleil A."/>
            <person name="Allen A.W."/>
            <person name="Alvarado L."/>
            <person name="Arachchi H.M."/>
            <person name="Berlin A.M."/>
            <person name="Chapman S.B."/>
            <person name="Gainer-Dewar J."/>
            <person name="Goldberg J."/>
            <person name="Griggs A."/>
            <person name="Gujja S."/>
            <person name="Hansen M."/>
            <person name="Howarth C."/>
            <person name="Imamovic A."/>
            <person name="Ireland A."/>
            <person name="Larimer J."/>
            <person name="McCowan C."/>
            <person name="Murphy C."/>
            <person name="Pearson M."/>
            <person name="Poon T.W."/>
            <person name="Priest M."/>
            <person name="Roberts A."/>
            <person name="Saif S."/>
            <person name="Shea T."/>
            <person name="Sisk P."/>
            <person name="Sykes S."/>
            <person name="Wortman J."/>
            <person name="Nusbaum C."/>
            <person name="Birren B."/>
        </authorList>
    </citation>
    <scope>NUCLEOTIDE SEQUENCE [LARGE SCALE GENOMIC DNA]</scope>
    <source>
        <strain evidence="5 6">CBS 101466</strain>
    </source>
</reference>
<dbReference type="HOGENOM" id="CLU_006937_8_1_1"/>
<dbReference type="eggNOG" id="KOG1399">
    <property type="taxonomic scope" value="Eukaryota"/>
</dbReference>
<keyword evidence="3" id="KW-0521">NADP</keyword>
<dbReference type="OrthoDB" id="66881at2759"/>
<dbReference type="PANTHER" id="PTHR43098:SF5">
    <property type="entry name" value="DUAL-FUNCTIONAL MONOOXYGENASE_METHYLTRANSFERASE PSOF"/>
    <property type="match status" value="1"/>
</dbReference>
<keyword evidence="2" id="KW-0274">FAD</keyword>
<evidence type="ECO:0000313" key="5">
    <source>
        <dbReference type="EMBL" id="ETN42073.1"/>
    </source>
</evidence>
<name>W2S1Z7_CYPE1</name>
<dbReference type="GeneID" id="19971351"/>
<dbReference type="VEuPathDB" id="FungiDB:HMPREF1541_04012"/>
<dbReference type="GO" id="GO:0050661">
    <property type="term" value="F:NADP binding"/>
    <property type="evidence" value="ECO:0007669"/>
    <property type="project" value="InterPro"/>
</dbReference>
<dbReference type="PANTHER" id="PTHR43098">
    <property type="entry name" value="L-ORNITHINE N(5)-MONOOXYGENASE-RELATED"/>
    <property type="match status" value="1"/>
</dbReference>
<accession>W2S1Z7</accession>
<proteinExistence type="predicted"/>
<dbReference type="GO" id="GO:0004499">
    <property type="term" value="F:N,N-dimethylaniline monooxygenase activity"/>
    <property type="evidence" value="ECO:0007669"/>
    <property type="project" value="InterPro"/>
</dbReference>
<dbReference type="GO" id="GO:0050660">
    <property type="term" value="F:flavin adenine dinucleotide binding"/>
    <property type="evidence" value="ECO:0007669"/>
    <property type="project" value="InterPro"/>
</dbReference>
<dbReference type="Gene3D" id="3.50.50.60">
    <property type="entry name" value="FAD/NAD(P)-binding domain"/>
    <property type="match status" value="3"/>
</dbReference>
<dbReference type="RefSeq" id="XP_008716582.1">
    <property type="nucleotide sequence ID" value="XM_008718360.1"/>
</dbReference>
<dbReference type="EMBL" id="KB822719">
    <property type="protein sequence ID" value="ETN42073.1"/>
    <property type="molecule type" value="Genomic_DNA"/>
</dbReference>
<evidence type="ECO:0000256" key="2">
    <source>
        <dbReference type="ARBA" id="ARBA00022827"/>
    </source>
</evidence>
<evidence type="ECO:0000313" key="6">
    <source>
        <dbReference type="Proteomes" id="UP000030752"/>
    </source>
</evidence>
<evidence type="ECO:0000256" key="3">
    <source>
        <dbReference type="ARBA" id="ARBA00022857"/>
    </source>
</evidence>
<organism evidence="5 6">
    <name type="scientific">Cyphellophora europaea (strain CBS 101466)</name>
    <name type="common">Phialophora europaea</name>
    <dbReference type="NCBI Taxonomy" id="1220924"/>
    <lineage>
        <taxon>Eukaryota</taxon>
        <taxon>Fungi</taxon>
        <taxon>Dikarya</taxon>
        <taxon>Ascomycota</taxon>
        <taxon>Pezizomycotina</taxon>
        <taxon>Eurotiomycetes</taxon>
        <taxon>Chaetothyriomycetidae</taxon>
        <taxon>Chaetothyriales</taxon>
        <taxon>Cyphellophoraceae</taxon>
        <taxon>Cyphellophora</taxon>
    </lineage>
</organism>
<protein>
    <recommendedName>
        <fullName evidence="7">FAD/NAD(P)-binding domain-containing protein</fullName>
    </recommendedName>
</protein>
<dbReference type="InterPro" id="IPR020946">
    <property type="entry name" value="Flavin_mOase-like"/>
</dbReference>
<dbReference type="AlphaFoldDB" id="W2S1Z7"/>
<sequence>MTQVLEFDALVVGAGFGGIYQLYRLRELGLNVVVIDAAGDVGGTWYWNRYPGAMSDTESYIYRYSWDKEDLLKYHWKEHYVKQPEVLAYLEHVADRYDLKKHMHFNTELKDARWDDTTHRWVIQTSTGNEYRVRYLLGLLSKQHFPPYPGIGGFKGEMYHTGKWPHQHDFSNKRVGVIGNGSTGVQVITALAKQVKSLLSFQRTPQYSVPSGDGPVDAKYREKIQMNYDNIWNQVRQSNVAFGFVESDISAKSVSPEERERIFEEAWQMGNGFRFMFWTFNDLTTDPECNEYACEFIRKKIRQTVKDPVKAEKLCPQDFYARRPLCDAGYYQQFNRPNVDIVDLRKVHIAEFTPHGIRTSDNVEHELDVIIFATGFDAVDGNYTRVAIKGRSGASLKEHWADTGPTTYLGVSVPDFPNLFMITGPNGPFTNIPPTIETHVEWISELIGKAEKDRKEKSDGGGGEDIIVEATPEAEEGWTQLCKDLSDKSLFKLTASWIFGANVPGKKNTVMFYFGGLGNYRKKLEEVRQGGYRGYKPF</sequence>